<protein>
    <submittedName>
        <fullName evidence="1">Uncharacterized protein</fullName>
    </submittedName>
</protein>
<sequence>MTPPRRRADRAVKINVTGHLDTDDLDAEHVDLDHPMGLSSAGYEYWSRELPLDDADFTLDRG</sequence>
<evidence type="ECO:0000313" key="2">
    <source>
        <dbReference type="Proteomes" id="UP001500621"/>
    </source>
</evidence>
<dbReference type="Proteomes" id="UP001500621">
    <property type="component" value="Unassembled WGS sequence"/>
</dbReference>
<organism evidence="1 2">
    <name type="scientific">Nocardioides nanhaiensis</name>
    <dbReference type="NCBI Taxonomy" id="1476871"/>
    <lineage>
        <taxon>Bacteria</taxon>
        <taxon>Bacillati</taxon>
        <taxon>Actinomycetota</taxon>
        <taxon>Actinomycetes</taxon>
        <taxon>Propionibacteriales</taxon>
        <taxon>Nocardioidaceae</taxon>
        <taxon>Nocardioides</taxon>
    </lineage>
</organism>
<gene>
    <name evidence="1" type="ORF">GCM10023226_17240</name>
</gene>
<proteinExistence type="predicted"/>
<evidence type="ECO:0000313" key="1">
    <source>
        <dbReference type="EMBL" id="GAA4680626.1"/>
    </source>
</evidence>
<comment type="caution">
    <text evidence="1">The sequence shown here is derived from an EMBL/GenBank/DDBJ whole genome shotgun (WGS) entry which is preliminary data.</text>
</comment>
<keyword evidence="2" id="KW-1185">Reference proteome</keyword>
<accession>A0ABP8W6W2</accession>
<reference evidence="2" key="1">
    <citation type="journal article" date="2019" name="Int. J. Syst. Evol. Microbiol.">
        <title>The Global Catalogue of Microorganisms (GCM) 10K type strain sequencing project: providing services to taxonomists for standard genome sequencing and annotation.</title>
        <authorList>
            <consortium name="The Broad Institute Genomics Platform"/>
            <consortium name="The Broad Institute Genome Sequencing Center for Infectious Disease"/>
            <person name="Wu L."/>
            <person name="Ma J."/>
        </authorList>
    </citation>
    <scope>NUCLEOTIDE SEQUENCE [LARGE SCALE GENOMIC DNA]</scope>
    <source>
        <strain evidence="2">JCM 18127</strain>
    </source>
</reference>
<name>A0ABP8W6W2_9ACTN</name>
<dbReference type="EMBL" id="BAABIM010000002">
    <property type="protein sequence ID" value="GAA4680626.1"/>
    <property type="molecule type" value="Genomic_DNA"/>
</dbReference>